<accession>A0A1H6HJP2</accession>
<comment type="similarity">
    <text evidence="3">Belongs to the polysaccharide deacetylase family.</text>
</comment>
<comment type="subcellular location">
    <subcellularLocation>
        <location evidence="2">Secreted</location>
    </subcellularLocation>
</comment>
<dbReference type="SUPFAM" id="SSF88713">
    <property type="entry name" value="Glycoside hydrolase/deacetylase"/>
    <property type="match status" value="1"/>
</dbReference>
<evidence type="ECO:0000256" key="7">
    <source>
        <dbReference type="SAM" id="SignalP"/>
    </source>
</evidence>
<dbReference type="EMBL" id="FNWO01000005">
    <property type="protein sequence ID" value="SEH34388.1"/>
    <property type="molecule type" value="Genomic_DNA"/>
</dbReference>
<sequence>MTTGKVASAAMMWVMALLSAAPEPAQAAESAVVLMYHRFDDDRVAALNTTSDQLTTHIDALKSGGFSVLPLPEIARAMRSGAALPDKAVAITVDDSSTGFYTRAWPLLRRAGFPVTLFVATDEIDRGGESMNWEQLRELRAAGVTIASQGAARLRFPRVGAEVALADLARARARFERELGQIPDLFAWPGGEADSASIPLLRQAGFVAAFGQHSGALWTRSEPFFLPRFALTGPHGDPDRFRLAVRSLPLPAIDITPDDPVIRTNPPSFGFTLAEDVAGIAALSCFASHEGQVRVEQLGPRIEVRMSRPIPPGRARLNCTVPTLDGRWRWFGWQFATP</sequence>
<keyword evidence="5 7" id="KW-0732">Signal</keyword>
<evidence type="ECO:0000259" key="8">
    <source>
        <dbReference type="PROSITE" id="PS51677"/>
    </source>
</evidence>
<dbReference type="Pfam" id="PF01522">
    <property type="entry name" value="Polysacc_deac_1"/>
    <property type="match status" value="1"/>
</dbReference>
<feature type="domain" description="NodB homology" evidence="8">
    <location>
        <begin position="87"/>
        <end position="338"/>
    </location>
</feature>
<dbReference type="PROSITE" id="PS51677">
    <property type="entry name" value="NODB"/>
    <property type="match status" value="1"/>
</dbReference>
<evidence type="ECO:0000313" key="9">
    <source>
        <dbReference type="EMBL" id="SEH34388.1"/>
    </source>
</evidence>
<name>A0A1H6HJP2_MAGFU</name>
<dbReference type="GO" id="GO:0005975">
    <property type="term" value="P:carbohydrate metabolic process"/>
    <property type="evidence" value="ECO:0007669"/>
    <property type="project" value="InterPro"/>
</dbReference>
<evidence type="ECO:0000256" key="6">
    <source>
        <dbReference type="ARBA" id="ARBA00032976"/>
    </source>
</evidence>
<keyword evidence="10" id="KW-1185">Reference proteome</keyword>
<comment type="function">
    <text evidence="1">Is involved in generating a small heat-stable compound (Nod), an acylated oligomer of N-acetylglucosamine, that stimulates mitosis in various plant protoplasts.</text>
</comment>
<gene>
    <name evidence="9" type="ORF">SAMN04244559_01626</name>
</gene>
<evidence type="ECO:0000313" key="10">
    <source>
        <dbReference type="Proteomes" id="UP000182983"/>
    </source>
</evidence>
<feature type="signal peptide" evidence="7">
    <location>
        <begin position="1"/>
        <end position="27"/>
    </location>
</feature>
<dbReference type="InterPro" id="IPR051398">
    <property type="entry name" value="Polysacch_Deacetylase"/>
</dbReference>
<dbReference type="GO" id="GO:0005576">
    <property type="term" value="C:extracellular region"/>
    <property type="evidence" value="ECO:0007669"/>
    <property type="project" value="UniProtKB-SubCell"/>
</dbReference>
<dbReference type="InterPro" id="IPR011330">
    <property type="entry name" value="Glyco_hydro/deAcase_b/a-brl"/>
</dbReference>
<dbReference type="AlphaFoldDB" id="A0A1H6HJP2"/>
<dbReference type="PANTHER" id="PTHR34216">
    <property type="match status" value="1"/>
</dbReference>
<proteinExistence type="inferred from homology"/>
<dbReference type="Proteomes" id="UP000182983">
    <property type="component" value="Unassembled WGS sequence"/>
</dbReference>
<evidence type="ECO:0000256" key="1">
    <source>
        <dbReference type="ARBA" id="ARBA00003236"/>
    </source>
</evidence>
<protein>
    <recommendedName>
        <fullName evidence="4">Chitooligosaccharide deacetylase</fullName>
    </recommendedName>
    <alternativeName>
        <fullName evidence="6">Nodulation protein B</fullName>
    </alternativeName>
</protein>
<feature type="chain" id="PRO_5010318314" description="Chitooligosaccharide deacetylase" evidence="7">
    <location>
        <begin position="28"/>
        <end position="338"/>
    </location>
</feature>
<evidence type="ECO:0000256" key="4">
    <source>
        <dbReference type="ARBA" id="ARBA00020071"/>
    </source>
</evidence>
<dbReference type="PANTHER" id="PTHR34216:SF3">
    <property type="entry name" value="POLY-BETA-1,6-N-ACETYL-D-GLUCOSAMINE N-DEACETYLASE"/>
    <property type="match status" value="1"/>
</dbReference>
<evidence type="ECO:0000256" key="3">
    <source>
        <dbReference type="ARBA" id="ARBA00010973"/>
    </source>
</evidence>
<dbReference type="InterPro" id="IPR002509">
    <property type="entry name" value="NODB_dom"/>
</dbReference>
<evidence type="ECO:0000256" key="2">
    <source>
        <dbReference type="ARBA" id="ARBA00004613"/>
    </source>
</evidence>
<dbReference type="RefSeq" id="WP_074767371.1">
    <property type="nucleotide sequence ID" value="NZ_FNWO01000005.1"/>
</dbReference>
<reference evidence="10" key="1">
    <citation type="submission" date="2016-10" db="EMBL/GenBank/DDBJ databases">
        <authorList>
            <person name="Varghese N."/>
            <person name="Submissions S."/>
        </authorList>
    </citation>
    <scope>NUCLEOTIDE SEQUENCE [LARGE SCALE GENOMIC DNA]</scope>
    <source>
        <strain evidence="10">DSM 13234</strain>
    </source>
</reference>
<dbReference type="CDD" id="cd10973">
    <property type="entry name" value="CE4_DAC_u4_5s"/>
    <property type="match status" value="1"/>
</dbReference>
<dbReference type="GO" id="GO:0016810">
    <property type="term" value="F:hydrolase activity, acting on carbon-nitrogen (but not peptide) bonds"/>
    <property type="evidence" value="ECO:0007669"/>
    <property type="project" value="InterPro"/>
</dbReference>
<dbReference type="Gene3D" id="3.20.20.370">
    <property type="entry name" value="Glycoside hydrolase/deacetylase"/>
    <property type="match status" value="1"/>
</dbReference>
<evidence type="ECO:0000256" key="5">
    <source>
        <dbReference type="ARBA" id="ARBA00022729"/>
    </source>
</evidence>
<organism evidence="9 10">
    <name type="scientific">Magnetospirillum fulvum</name>
    <name type="common">Rhodospirillum fulvum</name>
    <dbReference type="NCBI Taxonomy" id="1082"/>
    <lineage>
        <taxon>Bacteria</taxon>
        <taxon>Pseudomonadati</taxon>
        <taxon>Pseudomonadota</taxon>
        <taxon>Alphaproteobacteria</taxon>
        <taxon>Rhodospirillales</taxon>
        <taxon>Rhodospirillaceae</taxon>
        <taxon>Magnetospirillum</taxon>
    </lineage>
</organism>